<dbReference type="Proteomes" id="UP000824881">
    <property type="component" value="Unassembled WGS sequence"/>
</dbReference>
<gene>
    <name evidence="1" type="ORF">CCMSSC00406_0007816</name>
</gene>
<organism evidence="1 2">
    <name type="scientific">Pleurotus cornucopiae</name>
    <name type="common">Cornucopia mushroom</name>
    <dbReference type="NCBI Taxonomy" id="5321"/>
    <lineage>
        <taxon>Eukaryota</taxon>
        <taxon>Fungi</taxon>
        <taxon>Dikarya</taxon>
        <taxon>Basidiomycota</taxon>
        <taxon>Agaricomycotina</taxon>
        <taxon>Agaricomycetes</taxon>
        <taxon>Agaricomycetidae</taxon>
        <taxon>Agaricales</taxon>
        <taxon>Pleurotineae</taxon>
        <taxon>Pleurotaceae</taxon>
        <taxon>Pleurotus</taxon>
    </lineage>
</organism>
<comment type="caution">
    <text evidence="1">The sequence shown here is derived from an EMBL/GenBank/DDBJ whole genome shotgun (WGS) entry which is preliminary data.</text>
</comment>
<accession>A0ACB7J6V2</accession>
<keyword evidence="2" id="KW-1185">Reference proteome</keyword>
<name>A0ACB7J6V2_PLECO</name>
<dbReference type="EMBL" id="WQMT02000002">
    <property type="protein sequence ID" value="KAG9225806.1"/>
    <property type="molecule type" value="Genomic_DNA"/>
</dbReference>
<evidence type="ECO:0000313" key="1">
    <source>
        <dbReference type="EMBL" id="KAG9225806.1"/>
    </source>
</evidence>
<proteinExistence type="predicted"/>
<protein>
    <submittedName>
        <fullName evidence="1">Uncharacterized protein</fullName>
    </submittedName>
</protein>
<evidence type="ECO:0000313" key="2">
    <source>
        <dbReference type="Proteomes" id="UP000824881"/>
    </source>
</evidence>
<reference evidence="1 2" key="1">
    <citation type="journal article" date="2021" name="Appl. Environ. Microbiol.">
        <title>Genetic linkage and physical mapping for an oyster mushroom Pleurotus cornucopiae and QTL analysis for the trait cap color.</title>
        <authorList>
            <person name="Zhang Y."/>
            <person name="Gao W."/>
            <person name="Sonnenberg A."/>
            <person name="Chen Q."/>
            <person name="Zhang J."/>
            <person name="Huang C."/>
        </authorList>
    </citation>
    <scope>NUCLEOTIDE SEQUENCE [LARGE SCALE GENOMIC DNA]</scope>
    <source>
        <strain evidence="1">CCMSSC00406</strain>
    </source>
</reference>
<sequence>MAPKGGNAKKESGRAKKAENEAKKQEQAAAAAERKEADQWKDDSVKGGKAKQQDKEEKRKADLARKAENARLLAEEETVVAAAKKAAPKAAKKSTKDVKPAGPGAIAAGGGLVAPEKSTAPAPPEEVESFAATGIDNALDLLEVVTAKMDKASVGQQAASIERHPERRFKGAFEAYQEREMSNVREEHPGLRLQQYKELLFKQFQKSPENPFNQATISYDASKEEKVDALKAKHAQTADRLRENQALNRLALLSSDSSSRAAVAPVKRLIFLVDLSTIGPPTMTCVAISSSSTSSSRPSSPKNEKTNTLAITSLPKSFFSPNVLEALRRHFVSFGSINQWVPLPGFGRIIVVFEVDDHAEAAKLQSDPIIIESSLDQSHTTLRVYRADPNPLISQDSVGFVPEANYLRPPPIEKNFLISPPGSPPVGWEQIREDPPNATPLAEDLIVALRKLQAGRKRSSIEILLDPQEGSGVGVYVQDCDGEDDDDAQTREEDWIYGESAPARQKWMRVHTALPPMRALSV</sequence>